<keyword evidence="5" id="KW-0862">Zinc</keyword>
<evidence type="ECO:0000256" key="4">
    <source>
        <dbReference type="ARBA" id="ARBA00022801"/>
    </source>
</evidence>
<evidence type="ECO:0000256" key="8">
    <source>
        <dbReference type="SAM" id="MobiDB-lite"/>
    </source>
</evidence>
<dbReference type="InterPro" id="IPR017907">
    <property type="entry name" value="Znf_RING_CS"/>
</dbReference>
<evidence type="ECO:0000313" key="11">
    <source>
        <dbReference type="Proteomes" id="UP001222932"/>
    </source>
</evidence>
<dbReference type="SMART" id="SM00184">
    <property type="entry name" value="RING"/>
    <property type="match status" value="1"/>
</dbReference>
<dbReference type="InterPro" id="IPR001841">
    <property type="entry name" value="Znf_RING"/>
</dbReference>
<evidence type="ECO:0000256" key="2">
    <source>
        <dbReference type="ARBA" id="ARBA00022741"/>
    </source>
</evidence>
<reference evidence="10" key="2">
    <citation type="submission" date="2023-06" db="EMBL/GenBank/DDBJ databases">
        <authorList>
            <person name="Kobayashi Y."/>
            <person name="Kayamori A."/>
            <person name="Aoki K."/>
            <person name="Shiwa Y."/>
            <person name="Fujita N."/>
            <person name="Sugita T."/>
            <person name="Iwasaki W."/>
            <person name="Tanaka N."/>
            <person name="Takashima M."/>
        </authorList>
    </citation>
    <scope>NUCLEOTIDE SEQUENCE</scope>
    <source>
        <strain evidence="10">HIS016</strain>
    </source>
</reference>
<dbReference type="Pfam" id="PF26021">
    <property type="entry name" value="Ferritin_C144_05"/>
    <property type="match status" value="1"/>
</dbReference>
<dbReference type="GO" id="GO:0016787">
    <property type="term" value="F:hydrolase activity"/>
    <property type="evidence" value="ECO:0007669"/>
    <property type="project" value="UniProtKB-KW"/>
</dbReference>
<dbReference type="Gene3D" id="3.30.40.10">
    <property type="entry name" value="Zinc/RING finger domain, C3HC4 (zinc finger)"/>
    <property type="match status" value="1"/>
</dbReference>
<dbReference type="InterPro" id="IPR001650">
    <property type="entry name" value="Helicase_C-like"/>
</dbReference>
<keyword evidence="2" id="KW-0547">Nucleotide-binding</keyword>
<name>A0AAD3TT39_9TREE</name>
<dbReference type="CDD" id="cd16449">
    <property type="entry name" value="RING-HC"/>
    <property type="match status" value="1"/>
</dbReference>
<dbReference type="InterPro" id="IPR014001">
    <property type="entry name" value="Helicase_ATP-bd"/>
</dbReference>
<dbReference type="PROSITE" id="PS00518">
    <property type="entry name" value="ZF_RING_1"/>
    <property type="match status" value="1"/>
</dbReference>
<keyword evidence="4" id="KW-0378">Hydrolase</keyword>
<sequence>MHDLPRSRASVLMADSTTPPTLTLPAQSQCQVHLRQSDYDLGQLSSALTTALTGNVGDPPLVAGNLAHIHTLVIPALLEPPPTHFQASTRLDENEDRAVYNAVVDSLQSATEAGKPVVLSRPTEGCIHLPFDFLRITKQKRARVDHRSPDVFLPGARKALVNLPAVHAYAGRVFLVNTLTWDIVHWLHASLALDPDELPTRKGQYRDDIKRIVLRTGVQIVWFPDPNNESDAQLHLVITIHAYLNMSTIETPPIHEVGALLFGVVLATALPFHSDSGSRDTVEGWLAARAAALKRFYDCLQPAPDHPFSFDVRKLQPADLTCKLLPFQTRTVRLLLERERAPMCGPVFPPQPTGQWARIHFPKFGDYAFRRLTADLRAITADPKGKGREGSPGANPGFTGLDTLFDLSQVRGTMLCEEMGLGKTVEAIALMLLHRHPLSTPRPLTIPRAACKSLHIDLQSPPEEYKYPALQDWLDRERSAFADAVFWSEESQLSVAEVAATLVVTPLPLLQQWVSEMNTHAPNLRICVYPGWKTLIAQLEVKRKAIAKAQRQREAASQKRKSQQMRNNTRRKYVKNGNHKRVDVEMESIDESDDEVGAGNDGTHHTTLLALTQQAFLDYVRGHDVVITTYQTLGEDLAVANPAPIRSRRSTAKYNLEERPRSPLMMCEWWRVIMDEVQLHGDQTAAAHMVSHVPRKLSLAMSGTPARSDIKDLMGSLRFLRVPIGNKTMWHRLMQPANASAFHGLFQAISVRTTKAEVAGEFNLPRQKRFVIPIQLSDIEMHYYLDTLERGRERLRSQQGGVTPSLFSVALRHLRQICTHIQVGALQRGGLGNVLDRGGRMHLGSRLMTMEEALKKMNEDHQAEVVTETRVLMRYKIKKGQLFILSDDDDMRQLRAIGQYEEVRKLSTTLLETARAQLAEVVGDREDSVDEEDGNKLSQHERDRVREIMLIRSSIRETLLLVHHAWFLEGDAHHQMGDEDKEVAAYEAAEAIRKDILKRPLAFADRSITTLTKAFEQHPAYTCADDLHTTNTNRRGGLLSSDVIEQSNSLLKILNDNALLVHSWRQKLYELLTGPVEAPNEEVPLPGEGQQVENPDDEYYAKALEAQGEIEAYLTAYAAAVADRKEMLLEDRTILATHESRITKKRITKNSKYAAEDAQNIDLSQVNDKTLNLMLERQAFRERRKQELCERPLKAMLVELNSIEHSSHRHEELSIAKSAASFLRDYIKAQTETVTKLSKELETIRATFNRRAAYFAALQDISDSVASEDSTVFRKAYCNVDGMIDGSLNRLQSLRVRGRYLQYLGGGGDHAVRDLHEECVICFGTSDDMFAMLLGCGHVFCVSCYKEYRKTAHMGRKCATCKQPINEREATRVRIMKPNEVASEPQAADGPSQAEQDDALDEDICSDVDEAARAAESDARNRALDRINYMPLANQRDIHALDSMGEYGSKIDFLIKHLAWYRMMRPAVRHVVFSNWADSLHIVEKALRANGIRFVSLDANSKKNNVVEKFHADKSITVFLLHAERESAGLTLTSCGAVHLLEPVLKHSFELQAIGRVDRLGQQEETRVYCYATLDTVESRILAQGVRNGTSIYLADKKEDEAAMAAMENVAHAASHGGDVSTVASAIDEDLLKLIF</sequence>
<dbReference type="PANTHER" id="PTHR45865">
    <property type="entry name" value="E3 UBIQUITIN-PROTEIN LIGASE SHPRH FAMILY MEMBER"/>
    <property type="match status" value="1"/>
</dbReference>
<dbReference type="PROSITE" id="PS50089">
    <property type="entry name" value="ZF_RING_2"/>
    <property type="match status" value="1"/>
</dbReference>
<dbReference type="Gene3D" id="3.40.50.300">
    <property type="entry name" value="P-loop containing nucleotide triphosphate hydrolases"/>
    <property type="match status" value="2"/>
</dbReference>
<dbReference type="InterPro" id="IPR059033">
    <property type="entry name" value="C144_05_dom"/>
</dbReference>
<dbReference type="EMBL" id="BTCM01000003">
    <property type="protein sequence ID" value="GMK56294.1"/>
    <property type="molecule type" value="Genomic_DNA"/>
</dbReference>
<comment type="caution">
    <text evidence="10">The sequence shown here is derived from an EMBL/GenBank/DDBJ whole genome shotgun (WGS) entry which is preliminary data.</text>
</comment>
<dbReference type="Proteomes" id="UP001222932">
    <property type="component" value="Unassembled WGS sequence"/>
</dbReference>
<dbReference type="GO" id="GO:0000209">
    <property type="term" value="P:protein polyubiquitination"/>
    <property type="evidence" value="ECO:0007669"/>
    <property type="project" value="TreeGrafter"/>
</dbReference>
<evidence type="ECO:0000256" key="7">
    <source>
        <dbReference type="PROSITE-ProRule" id="PRU00175"/>
    </source>
</evidence>
<dbReference type="GO" id="GO:0005524">
    <property type="term" value="F:ATP binding"/>
    <property type="evidence" value="ECO:0007669"/>
    <property type="project" value="InterPro"/>
</dbReference>
<evidence type="ECO:0000259" key="9">
    <source>
        <dbReference type="PROSITE" id="PS50089"/>
    </source>
</evidence>
<evidence type="ECO:0000256" key="6">
    <source>
        <dbReference type="ARBA" id="ARBA00022840"/>
    </source>
</evidence>
<reference evidence="10" key="1">
    <citation type="journal article" date="2023" name="BMC Genomics">
        <title>Chromosome-level genome assemblies of Cutaneotrichosporon spp. (Trichosporonales, Basidiomycota) reveal imbalanced evolution between nucleotide sequences and chromosome synteny.</title>
        <authorList>
            <person name="Kobayashi Y."/>
            <person name="Kayamori A."/>
            <person name="Aoki K."/>
            <person name="Shiwa Y."/>
            <person name="Matsutani M."/>
            <person name="Fujita N."/>
            <person name="Sugita T."/>
            <person name="Iwasaki W."/>
            <person name="Tanaka N."/>
            <person name="Takashima M."/>
        </authorList>
    </citation>
    <scope>NUCLEOTIDE SEQUENCE</scope>
    <source>
        <strain evidence="10">HIS016</strain>
    </source>
</reference>
<dbReference type="SUPFAM" id="SSF57850">
    <property type="entry name" value="RING/U-box"/>
    <property type="match status" value="1"/>
</dbReference>
<dbReference type="CDD" id="cd18793">
    <property type="entry name" value="SF2_C_SNF"/>
    <property type="match status" value="1"/>
</dbReference>
<dbReference type="Pfam" id="PF00271">
    <property type="entry name" value="Helicase_C"/>
    <property type="match status" value="1"/>
</dbReference>
<evidence type="ECO:0000256" key="5">
    <source>
        <dbReference type="ARBA" id="ARBA00022833"/>
    </source>
</evidence>
<dbReference type="GO" id="GO:0008270">
    <property type="term" value="F:zinc ion binding"/>
    <property type="evidence" value="ECO:0007669"/>
    <property type="project" value="UniProtKB-KW"/>
</dbReference>
<dbReference type="Pfam" id="PF13920">
    <property type="entry name" value="zf-C3HC4_3"/>
    <property type="match status" value="1"/>
</dbReference>
<accession>A0AAD3TT39</accession>
<feature type="region of interest" description="Disordered" evidence="8">
    <location>
        <begin position="550"/>
        <end position="571"/>
    </location>
</feature>
<dbReference type="GO" id="GO:0061630">
    <property type="term" value="F:ubiquitin protein ligase activity"/>
    <property type="evidence" value="ECO:0007669"/>
    <property type="project" value="TreeGrafter"/>
</dbReference>
<evidence type="ECO:0000256" key="3">
    <source>
        <dbReference type="ARBA" id="ARBA00022771"/>
    </source>
</evidence>
<dbReference type="PANTHER" id="PTHR45865:SF1">
    <property type="entry name" value="E3 UBIQUITIN-PROTEIN LIGASE SHPRH"/>
    <property type="match status" value="1"/>
</dbReference>
<dbReference type="Pfam" id="PF00176">
    <property type="entry name" value="SNF2-rel_dom"/>
    <property type="match status" value="1"/>
</dbReference>
<evidence type="ECO:0000256" key="1">
    <source>
        <dbReference type="ARBA" id="ARBA00022723"/>
    </source>
</evidence>
<dbReference type="InterPro" id="IPR000330">
    <property type="entry name" value="SNF2_N"/>
</dbReference>
<proteinExistence type="predicted"/>
<dbReference type="InterPro" id="IPR052583">
    <property type="entry name" value="ATP-helicase/E3_Ub-Ligase"/>
</dbReference>
<protein>
    <recommendedName>
        <fullName evidence="9">RING-type domain-containing protein</fullName>
    </recommendedName>
</protein>
<dbReference type="GO" id="GO:0005634">
    <property type="term" value="C:nucleus"/>
    <property type="evidence" value="ECO:0007669"/>
    <property type="project" value="TreeGrafter"/>
</dbReference>
<feature type="region of interest" description="Disordered" evidence="8">
    <location>
        <begin position="1379"/>
        <end position="1399"/>
    </location>
</feature>
<keyword evidence="3 7" id="KW-0863">Zinc-finger</keyword>
<dbReference type="InterPro" id="IPR013083">
    <property type="entry name" value="Znf_RING/FYVE/PHD"/>
</dbReference>
<dbReference type="SUPFAM" id="SSF52540">
    <property type="entry name" value="P-loop containing nucleoside triphosphate hydrolases"/>
    <property type="match status" value="2"/>
</dbReference>
<evidence type="ECO:0000313" key="10">
    <source>
        <dbReference type="EMBL" id="GMK56294.1"/>
    </source>
</evidence>
<dbReference type="GO" id="GO:0006974">
    <property type="term" value="P:DNA damage response"/>
    <property type="evidence" value="ECO:0007669"/>
    <property type="project" value="TreeGrafter"/>
</dbReference>
<keyword evidence="11" id="KW-1185">Reference proteome</keyword>
<gene>
    <name evidence="10" type="ORF">CspeluHIS016_0301340</name>
</gene>
<feature type="compositionally biased region" description="Basic residues" evidence="8">
    <location>
        <begin position="558"/>
        <end position="571"/>
    </location>
</feature>
<dbReference type="InterPro" id="IPR049730">
    <property type="entry name" value="SNF2/RAD54-like_C"/>
</dbReference>
<organism evidence="10 11">
    <name type="scientific">Cutaneotrichosporon spelunceum</name>
    <dbReference type="NCBI Taxonomy" id="1672016"/>
    <lineage>
        <taxon>Eukaryota</taxon>
        <taxon>Fungi</taxon>
        <taxon>Dikarya</taxon>
        <taxon>Basidiomycota</taxon>
        <taxon>Agaricomycotina</taxon>
        <taxon>Tremellomycetes</taxon>
        <taxon>Trichosporonales</taxon>
        <taxon>Trichosporonaceae</taxon>
        <taxon>Cutaneotrichosporon</taxon>
    </lineage>
</organism>
<feature type="domain" description="RING-type" evidence="9">
    <location>
        <begin position="1319"/>
        <end position="1362"/>
    </location>
</feature>
<dbReference type="InterPro" id="IPR027417">
    <property type="entry name" value="P-loop_NTPase"/>
</dbReference>
<dbReference type="SMART" id="SM00487">
    <property type="entry name" value="DEXDc"/>
    <property type="match status" value="1"/>
</dbReference>
<keyword evidence="1" id="KW-0479">Metal-binding</keyword>
<keyword evidence="6" id="KW-0067">ATP-binding</keyword>